<sequence length="513" mass="55236">MDLFCSAMKFTLSCSLGLVSLICASNTSAVPLLRRIPLTLQVLNDSLDNRLGCSAAQIATLRDAITDVITIAARAATVLGSPNVENTTVTDLAADIPPRLTNVVNGLSKPLNEITVLAAGNTAQTLRFFCPAEDATEEEGNPCSKVSDAVTTNLLGELGARNTIALCPSGNFFAGVSRESDRKSYNDVNKLTSFNAPRNPGHILIHEAQHSIPLAGGSNDDFIIGDVSDDAKPTSCVKLNKMQRAFNAENWALVTFLIDADPDRFKPPAPSKNALATTAVITTKSALPSSSKSAVATTAVTPAKTASVPSVVAPKPAPPPVAIPKPTPPAKPTTAPKPASTSKPSKVVSPTISTERNIRDPVITEFGRQSDIHGEKQYVRAHTKFELRTRKNAEFGLHKLRTLWLPSIWINSRKVASWVTNSSVYTPLSAIMKLDALKRAMRDDLGGHLWQYPVNIFTQIISPNVLEVRVRPFVTRVNPRPDPRFSPVQVRFRGFAQKFGSGVNALIHSLTQC</sequence>
<dbReference type="InterPro" id="IPR024079">
    <property type="entry name" value="MetalloPept_cat_dom_sf"/>
</dbReference>
<feature type="compositionally biased region" description="Pro residues" evidence="1">
    <location>
        <begin position="315"/>
        <end position="331"/>
    </location>
</feature>
<dbReference type="AlphaFoldDB" id="A0A4Y7PGF4"/>
<evidence type="ECO:0000313" key="4">
    <source>
        <dbReference type="Proteomes" id="UP000294933"/>
    </source>
</evidence>
<dbReference type="Proteomes" id="UP000294933">
    <property type="component" value="Unassembled WGS sequence"/>
</dbReference>
<feature type="signal peptide" evidence="2">
    <location>
        <begin position="1"/>
        <end position="29"/>
    </location>
</feature>
<dbReference type="EMBL" id="ML170390">
    <property type="protein sequence ID" value="TDL14111.1"/>
    <property type="molecule type" value="Genomic_DNA"/>
</dbReference>
<keyword evidence="2" id="KW-0732">Signal</keyword>
<evidence type="ECO:0008006" key="5">
    <source>
        <dbReference type="Google" id="ProtNLM"/>
    </source>
</evidence>
<dbReference type="Gene3D" id="3.40.390.10">
    <property type="entry name" value="Collagenase (Catalytic Domain)"/>
    <property type="match status" value="1"/>
</dbReference>
<evidence type="ECO:0000313" key="3">
    <source>
        <dbReference type="EMBL" id="TDL14111.1"/>
    </source>
</evidence>
<accession>A0A4Y7PGF4</accession>
<proteinExistence type="predicted"/>
<keyword evidence="4" id="KW-1185">Reference proteome</keyword>
<feature type="region of interest" description="Disordered" evidence="1">
    <location>
        <begin position="301"/>
        <end position="352"/>
    </location>
</feature>
<reference evidence="3 4" key="1">
    <citation type="submission" date="2018-06" db="EMBL/GenBank/DDBJ databases">
        <title>A transcriptomic atlas of mushroom development highlights an independent origin of complex multicellularity.</title>
        <authorList>
            <consortium name="DOE Joint Genome Institute"/>
            <person name="Krizsan K."/>
            <person name="Almasi E."/>
            <person name="Merenyi Z."/>
            <person name="Sahu N."/>
            <person name="Viragh M."/>
            <person name="Koszo T."/>
            <person name="Mondo S."/>
            <person name="Kiss B."/>
            <person name="Balint B."/>
            <person name="Kues U."/>
            <person name="Barry K."/>
            <person name="Hegedus J.C."/>
            <person name="Henrissat B."/>
            <person name="Johnson J."/>
            <person name="Lipzen A."/>
            <person name="Ohm R."/>
            <person name="Nagy I."/>
            <person name="Pangilinan J."/>
            <person name="Yan J."/>
            <person name="Xiong Y."/>
            <person name="Grigoriev I.V."/>
            <person name="Hibbett D.S."/>
            <person name="Nagy L.G."/>
        </authorList>
    </citation>
    <scope>NUCLEOTIDE SEQUENCE [LARGE SCALE GENOMIC DNA]</scope>
    <source>
        <strain evidence="3 4">SZMC22713</strain>
    </source>
</reference>
<evidence type="ECO:0000256" key="1">
    <source>
        <dbReference type="SAM" id="MobiDB-lite"/>
    </source>
</evidence>
<dbReference type="GO" id="GO:0008237">
    <property type="term" value="F:metallopeptidase activity"/>
    <property type="evidence" value="ECO:0007669"/>
    <property type="project" value="InterPro"/>
</dbReference>
<feature type="chain" id="PRO_5021325633" description="Lysine-specific metallo-endopeptidase domain-containing protein" evidence="2">
    <location>
        <begin position="30"/>
        <end position="513"/>
    </location>
</feature>
<organism evidence="3 4">
    <name type="scientific">Rickenella mellea</name>
    <dbReference type="NCBI Taxonomy" id="50990"/>
    <lineage>
        <taxon>Eukaryota</taxon>
        <taxon>Fungi</taxon>
        <taxon>Dikarya</taxon>
        <taxon>Basidiomycota</taxon>
        <taxon>Agaricomycotina</taxon>
        <taxon>Agaricomycetes</taxon>
        <taxon>Hymenochaetales</taxon>
        <taxon>Rickenellaceae</taxon>
        <taxon>Rickenella</taxon>
    </lineage>
</organism>
<name>A0A4Y7PGF4_9AGAM</name>
<feature type="compositionally biased region" description="Low complexity" evidence="1">
    <location>
        <begin position="301"/>
        <end position="314"/>
    </location>
</feature>
<gene>
    <name evidence="3" type="ORF">BD410DRAFT_833168</name>
</gene>
<dbReference type="VEuPathDB" id="FungiDB:BD410DRAFT_833168"/>
<protein>
    <recommendedName>
        <fullName evidence="5">Lysine-specific metallo-endopeptidase domain-containing protein</fullName>
    </recommendedName>
</protein>
<evidence type="ECO:0000256" key="2">
    <source>
        <dbReference type="SAM" id="SignalP"/>
    </source>
</evidence>
<feature type="compositionally biased region" description="Low complexity" evidence="1">
    <location>
        <begin position="332"/>
        <end position="351"/>
    </location>
</feature>